<evidence type="ECO:0008006" key="3">
    <source>
        <dbReference type="Google" id="ProtNLM"/>
    </source>
</evidence>
<dbReference type="RefSeq" id="WP_086653634.1">
    <property type="nucleotide sequence ID" value="NZ_JOPG01000018.1"/>
</dbReference>
<proteinExistence type="predicted"/>
<organism evidence="1 2">
    <name type="scientific">Acetobacter malorum</name>
    <dbReference type="NCBI Taxonomy" id="178901"/>
    <lineage>
        <taxon>Bacteria</taxon>
        <taxon>Pseudomonadati</taxon>
        <taxon>Pseudomonadota</taxon>
        <taxon>Alphaproteobacteria</taxon>
        <taxon>Acetobacterales</taxon>
        <taxon>Acetobacteraceae</taxon>
        <taxon>Acetobacter</taxon>
    </lineage>
</organism>
<name>A0A1Y3G5S1_9PROT</name>
<comment type="caution">
    <text evidence="1">The sequence shown here is derived from an EMBL/GenBank/DDBJ whole genome shotgun (WGS) entry which is preliminary data.</text>
</comment>
<sequence length="168" mass="18847">MPALSTNTPSPPVNPLDLMEQVICGHGWNFERCNATEMAVEAPGKWCDYGMFFSWSAELGAMHFTCAFDLKAPQPQPQQRTLYELIGMANERMWIGHFSLDQEDGVLLFRHALLLRGTSISVEVFEDMIDIALTECERFYPAFQFFLWGGQSPADALAVAMLDCQGEA</sequence>
<dbReference type="CDD" id="cd17033">
    <property type="entry name" value="DR1245-like"/>
    <property type="match status" value="1"/>
</dbReference>
<dbReference type="InterPro" id="IPR019660">
    <property type="entry name" value="Put_sensory_transdc_reg_YbjN"/>
</dbReference>
<reference evidence="2" key="1">
    <citation type="submission" date="2014-06" db="EMBL/GenBank/DDBJ databases">
        <authorList>
            <person name="Winans N.J."/>
            <person name="Newell P.D."/>
            <person name="Douglas A.E."/>
        </authorList>
    </citation>
    <scope>NUCLEOTIDE SEQUENCE [LARGE SCALE GENOMIC DNA]</scope>
    <source>
        <strain evidence="2">DsW_057</strain>
    </source>
</reference>
<gene>
    <name evidence="1" type="ORF">HK23_04865</name>
</gene>
<dbReference type="Proteomes" id="UP000242683">
    <property type="component" value="Unassembled WGS sequence"/>
</dbReference>
<accession>A0A1Y3G5S1</accession>
<dbReference type="AlphaFoldDB" id="A0A1Y3G5S1"/>
<dbReference type="OrthoDB" id="9792176at2"/>
<evidence type="ECO:0000313" key="2">
    <source>
        <dbReference type="Proteomes" id="UP000242683"/>
    </source>
</evidence>
<protein>
    <recommendedName>
        <fullName evidence="3">YbjN domain-containing protein</fullName>
    </recommendedName>
</protein>
<dbReference type="Pfam" id="PF10722">
    <property type="entry name" value="YbjN"/>
    <property type="match status" value="1"/>
</dbReference>
<evidence type="ECO:0000313" key="1">
    <source>
        <dbReference type="EMBL" id="OUJ05608.1"/>
    </source>
</evidence>
<dbReference type="EMBL" id="JOPG01000018">
    <property type="protein sequence ID" value="OUJ05608.1"/>
    <property type="molecule type" value="Genomic_DNA"/>
</dbReference>